<evidence type="ECO:0000313" key="2">
    <source>
        <dbReference type="EMBL" id="KAK0616217.1"/>
    </source>
</evidence>
<organism evidence="2 3">
    <name type="scientific">Immersiella caudata</name>
    <dbReference type="NCBI Taxonomy" id="314043"/>
    <lineage>
        <taxon>Eukaryota</taxon>
        <taxon>Fungi</taxon>
        <taxon>Dikarya</taxon>
        <taxon>Ascomycota</taxon>
        <taxon>Pezizomycotina</taxon>
        <taxon>Sordariomycetes</taxon>
        <taxon>Sordariomycetidae</taxon>
        <taxon>Sordariales</taxon>
        <taxon>Lasiosphaeriaceae</taxon>
        <taxon>Immersiella</taxon>
    </lineage>
</organism>
<dbReference type="EMBL" id="JAULSU010000005">
    <property type="protein sequence ID" value="KAK0616217.1"/>
    <property type="molecule type" value="Genomic_DNA"/>
</dbReference>
<sequence length="129" mass="14756">MASNSSDNSEISSAVFNMEIPTEPATPEQNSQQNSQQGINTKFNKPGFELKDNDIYIFTMGLFTRVLQPIDYAKERELLIQCTTCSYKKVEKVAGFQSSNYVAHYKRKHPHIAYNKESEKTKLLKQNTL</sequence>
<comment type="caution">
    <text evidence="2">The sequence shown here is derived from an EMBL/GenBank/DDBJ whole genome shotgun (WGS) entry which is preliminary data.</text>
</comment>
<evidence type="ECO:0000256" key="1">
    <source>
        <dbReference type="SAM" id="MobiDB-lite"/>
    </source>
</evidence>
<gene>
    <name evidence="2" type="ORF">B0T14DRAFT_522724</name>
</gene>
<dbReference type="Proteomes" id="UP001175000">
    <property type="component" value="Unassembled WGS sequence"/>
</dbReference>
<protein>
    <submittedName>
        <fullName evidence="2">Uncharacterized protein</fullName>
    </submittedName>
</protein>
<dbReference type="AlphaFoldDB" id="A0AA39WIW4"/>
<evidence type="ECO:0000313" key="3">
    <source>
        <dbReference type="Proteomes" id="UP001175000"/>
    </source>
</evidence>
<feature type="compositionally biased region" description="Low complexity" evidence="1">
    <location>
        <begin position="1"/>
        <end position="13"/>
    </location>
</feature>
<feature type="region of interest" description="Disordered" evidence="1">
    <location>
        <begin position="1"/>
        <end position="45"/>
    </location>
</feature>
<reference evidence="2" key="1">
    <citation type="submission" date="2023-06" db="EMBL/GenBank/DDBJ databases">
        <title>Genome-scale phylogeny and comparative genomics of the fungal order Sordariales.</title>
        <authorList>
            <consortium name="Lawrence Berkeley National Laboratory"/>
            <person name="Hensen N."/>
            <person name="Bonometti L."/>
            <person name="Westerberg I."/>
            <person name="Brannstrom I.O."/>
            <person name="Guillou S."/>
            <person name="Cros-Aarteil S."/>
            <person name="Calhoun S."/>
            <person name="Haridas S."/>
            <person name="Kuo A."/>
            <person name="Mondo S."/>
            <person name="Pangilinan J."/>
            <person name="Riley R."/>
            <person name="Labutti K."/>
            <person name="Andreopoulos B."/>
            <person name="Lipzen A."/>
            <person name="Chen C."/>
            <person name="Yanf M."/>
            <person name="Daum C."/>
            <person name="Ng V."/>
            <person name="Clum A."/>
            <person name="Steindorff A."/>
            <person name="Ohm R."/>
            <person name="Martin F."/>
            <person name="Silar P."/>
            <person name="Natvig D."/>
            <person name="Lalanne C."/>
            <person name="Gautier V."/>
            <person name="Ament-Velasquez S.L."/>
            <person name="Kruys A."/>
            <person name="Hutchinson M.I."/>
            <person name="Powell A.J."/>
            <person name="Barry K."/>
            <person name="Miller A.N."/>
            <person name="Grigoriev I.V."/>
            <person name="Debuchy R."/>
            <person name="Gladieux P."/>
            <person name="Thoren M.H."/>
            <person name="Johannesson H."/>
        </authorList>
    </citation>
    <scope>NUCLEOTIDE SEQUENCE</scope>
    <source>
        <strain evidence="2">CBS 606.72</strain>
    </source>
</reference>
<name>A0AA39WIW4_9PEZI</name>
<proteinExistence type="predicted"/>
<keyword evidence="3" id="KW-1185">Reference proteome</keyword>
<accession>A0AA39WIW4</accession>